<sequence>MLATRLLPRRQIVQSTTRAIHVSQVAWKDQKPKGTKPPKASNSKPNPPTRDQPLGPLTRPLGVRERPTTIVKTRMQRMKELLDSDVRTAQRRHLIKEAAKGYFHDMNMTRTHGGKTWIAPNVLIREDKSLYLPNIAGTALSDKATKNTTEMCYGKVTVLSMLSTKISEIHSQALIEPTYSHFASSPHFQYLQVNLQENVLKAFLVNLFVRQLREAVPRELHDTYLISTQNMEYIREPLGMTNSQVGYVYLVDENLRIRWAACAEPTQEEIQALESCTGVLLNRPGTQVRISEDYPRGKTDDGTHSLSHCPPFG</sequence>
<dbReference type="Pfam" id="PF05176">
    <property type="entry name" value="ATP-synt_10"/>
    <property type="match status" value="1"/>
</dbReference>
<evidence type="ECO:0000256" key="1">
    <source>
        <dbReference type="SAM" id="MobiDB-lite"/>
    </source>
</evidence>
<feature type="compositionally biased region" description="Basic and acidic residues" evidence="1">
    <location>
        <begin position="291"/>
        <end position="303"/>
    </location>
</feature>
<protein>
    <recommendedName>
        <fullName evidence="4">F1F0 ATP synthase assembly protein Atp10</fullName>
    </recommendedName>
</protein>
<dbReference type="Proteomes" id="UP000298030">
    <property type="component" value="Unassembled WGS sequence"/>
</dbReference>
<dbReference type="AlphaFoldDB" id="A0A4Y7TK80"/>
<dbReference type="EMBL" id="QPFP01000010">
    <property type="protein sequence ID" value="TEB34348.1"/>
    <property type="molecule type" value="Genomic_DNA"/>
</dbReference>
<dbReference type="PANTHER" id="PTHR28106:SF1">
    <property type="entry name" value="MITOCHONDRIAL ATPASE COMPLEX SUBUNIT ATP10"/>
    <property type="match status" value="1"/>
</dbReference>
<organism evidence="2 3">
    <name type="scientific">Coprinellus micaceus</name>
    <name type="common">Glistening ink-cap mushroom</name>
    <name type="synonym">Coprinus micaceus</name>
    <dbReference type="NCBI Taxonomy" id="71717"/>
    <lineage>
        <taxon>Eukaryota</taxon>
        <taxon>Fungi</taxon>
        <taxon>Dikarya</taxon>
        <taxon>Basidiomycota</taxon>
        <taxon>Agaricomycotina</taxon>
        <taxon>Agaricomycetes</taxon>
        <taxon>Agaricomycetidae</taxon>
        <taxon>Agaricales</taxon>
        <taxon>Agaricineae</taxon>
        <taxon>Psathyrellaceae</taxon>
        <taxon>Coprinellus</taxon>
    </lineage>
</organism>
<comment type="caution">
    <text evidence="2">The sequence shown here is derived from an EMBL/GenBank/DDBJ whole genome shotgun (WGS) entry which is preliminary data.</text>
</comment>
<evidence type="ECO:0000313" key="2">
    <source>
        <dbReference type="EMBL" id="TEB34348.1"/>
    </source>
</evidence>
<accession>A0A4Y7TK80</accession>
<evidence type="ECO:0000313" key="3">
    <source>
        <dbReference type="Proteomes" id="UP000298030"/>
    </source>
</evidence>
<reference evidence="2 3" key="1">
    <citation type="journal article" date="2019" name="Nat. Ecol. Evol.">
        <title>Megaphylogeny resolves global patterns of mushroom evolution.</title>
        <authorList>
            <person name="Varga T."/>
            <person name="Krizsan K."/>
            <person name="Foldi C."/>
            <person name="Dima B."/>
            <person name="Sanchez-Garcia M."/>
            <person name="Sanchez-Ramirez S."/>
            <person name="Szollosi G.J."/>
            <person name="Szarkandi J.G."/>
            <person name="Papp V."/>
            <person name="Albert L."/>
            <person name="Andreopoulos W."/>
            <person name="Angelini C."/>
            <person name="Antonin V."/>
            <person name="Barry K.W."/>
            <person name="Bougher N.L."/>
            <person name="Buchanan P."/>
            <person name="Buyck B."/>
            <person name="Bense V."/>
            <person name="Catcheside P."/>
            <person name="Chovatia M."/>
            <person name="Cooper J."/>
            <person name="Damon W."/>
            <person name="Desjardin D."/>
            <person name="Finy P."/>
            <person name="Geml J."/>
            <person name="Haridas S."/>
            <person name="Hughes K."/>
            <person name="Justo A."/>
            <person name="Karasinski D."/>
            <person name="Kautmanova I."/>
            <person name="Kiss B."/>
            <person name="Kocsube S."/>
            <person name="Kotiranta H."/>
            <person name="LaButti K.M."/>
            <person name="Lechner B.E."/>
            <person name="Liimatainen K."/>
            <person name="Lipzen A."/>
            <person name="Lukacs Z."/>
            <person name="Mihaltcheva S."/>
            <person name="Morgado L.N."/>
            <person name="Niskanen T."/>
            <person name="Noordeloos M.E."/>
            <person name="Ohm R.A."/>
            <person name="Ortiz-Santana B."/>
            <person name="Ovrebo C."/>
            <person name="Racz N."/>
            <person name="Riley R."/>
            <person name="Savchenko A."/>
            <person name="Shiryaev A."/>
            <person name="Soop K."/>
            <person name="Spirin V."/>
            <person name="Szebenyi C."/>
            <person name="Tomsovsky M."/>
            <person name="Tulloss R.E."/>
            <person name="Uehling J."/>
            <person name="Grigoriev I.V."/>
            <person name="Vagvolgyi C."/>
            <person name="Papp T."/>
            <person name="Martin F.M."/>
            <person name="Miettinen O."/>
            <person name="Hibbett D.S."/>
            <person name="Nagy L.G."/>
        </authorList>
    </citation>
    <scope>NUCLEOTIDE SEQUENCE [LARGE SCALE GENOMIC DNA]</scope>
    <source>
        <strain evidence="2 3">FP101781</strain>
    </source>
</reference>
<dbReference type="OrthoDB" id="17089at2759"/>
<dbReference type="InterPro" id="IPR007849">
    <property type="entry name" value="ATP10"/>
</dbReference>
<feature type="region of interest" description="Disordered" evidence="1">
    <location>
        <begin position="291"/>
        <end position="313"/>
    </location>
</feature>
<dbReference type="STRING" id="71717.A0A4Y7TK80"/>
<name>A0A4Y7TK80_COPMI</name>
<dbReference type="GO" id="GO:0033615">
    <property type="term" value="P:mitochondrial proton-transporting ATP synthase complex assembly"/>
    <property type="evidence" value="ECO:0007669"/>
    <property type="project" value="TreeGrafter"/>
</dbReference>
<proteinExistence type="predicted"/>
<keyword evidence="3" id="KW-1185">Reference proteome</keyword>
<evidence type="ECO:0008006" key="4">
    <source>
        <dbReference type="Google" id="ProtNLM"/>
    </source>
</evidence>
<dbReference type="GO" id="GO:0005743">
    <property type="term" value="C:mitochondrial inner membrane"/>
    <property type="evidence" value="ECO:0007669"/>
    <property type="project" value="TreeGrafter"/>
</dbReference>
<feature type="region of interest" description="Disordered" evidence="1">
    <location>
        <begin position="25"/>
        <end position="64"/>
    </location>
</feature>
<dbReference type="PANTHER" id="PTHR28106">
    <property type="entry name" value="MITOCHONDRIAL ATPASE COMPLEX SUBUNIT ATP10"/>
    <property type="match status" value="1"/>
</dbReference>
<gene>
    <name evidence="2" type="ORF">FA13DRAFT_82020</name>
</gene>